<evidence type="ECO:0000256" key="2">
    <source>
        <dbReference type="SAM" id="MobiDB-lite"/>
    </source>
</evidence>
<dbReference type="InterPro" id="IPR013087">
    <property type="entry name" value="Znf_C2H2_type"/>
</dbReference>
<feature type="domain" description="C2H2-type" evidence="3">
    <location>
        <begin position="129"/>
        <end position="157"/>
    </location>
</feature>
<dbReference type="OrthoDB" id="5814089at2759"/>
<evidence type="ECO:0000313" key="5">
    <source>
        <dbReference type="Proteomes" id="UP000494206"/>
    </source>
</evidence>
<feature type="region of interest" description="Disordered" evidence="2">
    <location>
        <begin position="1"/>
        <end position="43"/>
    </location>
</feature>
<comment type="caution">
    <text evidence="4">The sequence shown here is derived from an EMBL/GenBank/DDBJ whole genome shotgun (WGS) entry which is preliminary data.</text>
</comment>
<dbReference type="EMBL" id="CADEPM010000005">
    <property type="protein sequence ID" value="CAB3405706.1"/>
    <property type="molecule type" value="Genomic_DNA"/>
</dbReference>
<keyword evidence="1" id="KW-0479">Metal-binding</keyword>
<keyword evidence="1" id="KW-0863">Zinc-finger</keyword>
<dbReference type="PROSITE" id="PS50157">
    <property type="entry name" value="ZINC_FINGER_C2H2_2"/>
    <property type="match status" value="1"/>
</dbReference>
<organism evidence="4 5">
    <name type="scientific">Caenorhabditis bovis</name>
    <dbReference type="NCBI Taxonomy" id="2654633"/>
    <lineage>
        <taxon>Eukaryota</taxon>
        <taxon>Metazoa</taxon>
        <taxon>Ecdysozoa</taxon>
        <taxon>Nematoda</taxon>
        <taxon>Chromadorea</taxon>
        <taxon>Rhabditida</taxon>
        <taxon>Rhabditina</taxon>
        <taxon>Rhabditomorpha</taxon>
        <taxon>Rhabditoidea</taxon>
        <taxon>Rhabditidae</taxon>
        <taxon>Peloderinae</taxon>
        <taxon>Caenorhabditis</taxon>
    </lineage>
</organism>
<dbReference type="GO" id="GO:0008270">
    <property type="term" value="F:zinc ion binding"/>
    <property type="evidence" value="ECO:0007669"/>
    <property type="project" value="UniProtKB-KW"/>
</dbReference>
<name>A0A8S1EWL7_9PELO</name>
<dbReference type="PROSITE" id="PS00028">
    <property type="entry name" value="ZINC_FINGER_C2H2_1"/>
    <property type="match status" value="1"/>
</dbReference>
<proteinExistence type="predicted"/>
<gene>
    <name evidence="4" type="ORF">CBOVIS_LOCUS7871</name>
</gene>
<feature type="compositionally biased region" description="Low complexity" evidence="2">
    <location>
        <begin position="19"/>
        <end position="33"/>
    </location>
</feature>
<reference evidence="4 5" key="1">
    <citation type="submission" date="2020-04" db="EMBL/GenBank/DDBJ databases">
        <authorList>
            <person name="Laetsch R D."/>
            <person name="Stevens L."/>
            <person name="Kumar S."/>
            <person name="Blaxter L. M."/>
        </authorList>
    </citation>
    <scope>NUCLEOTIDE SEQUENCE [LARGE SCALE GENOMIC DNA]</scope>
</reference>
<evidence type="ECO:0000256" key="1">
    <source>
        <dbReference type="PROSITE-ProRule" id="PRU00042"/>
    </source>
</evidence>
<evidence type="ECO:0000259" key="3">
    <source>
        <dbReference type="PROSITE" id="PS50157"/>
    </source>
</evidence>
<dbReference type="Proteomes" id="UP000494206">
    <property type="component" value="Unassembled WGS sequence"/>
</dbReference>
<keyword evidence="5" id="KW-1185">Reference proteome</keyword>
<keyword evidence="1" id="KW-0862">Zinc</keyword>
<sequence length="169" mass="18942">MTEEPMSKKIRIWNPAVTANDNQNDSDNSSNAENSEDAPLDCSKSIPNSGFPNIFQNYLQLAAPLMLRLQQQRQFEEFARRQMMSGLIQMPRAPAPPAPSVHSTPPQEPITLQNPIVASVLGSQLVNENCCAVCGVSFRLTGDLVQHMRNNHRKSKFKRKADLKVQQQE</sequence>
<evidence type="ECO:0000313" key="4">
    <source>
        <dbReference type="EMBL" id="CAB3405706.1"/>
    </source>
</evidence>
<dbReference type="AlphaFoldDB" id="A0A8S1EWL7"/>
<accession>A0A8S1EWL7</accession>
<protein>
    <recommendedName>
        <fullName evidence="3">C2H2-type domain-containing protein</fullName>
    </recommendedName>
</protein>